<evidence type="ECO:0000256" key="6">
    <source>
        <dbReference type="ARBA" id="ARBA00023244"/>
    </source>
</evidence>
<comment type="function">
    <text evidence="7">Catalyzes an early step in the biosynthesis of tetrapyrroles. Binds two molecules of 5-aminolevulinate per subunit, each at a distinct site, and catalyzes their condensation to form porphobilinogen.</text>
</comment>
<dbReference type="PANTHER" id="PTHR11458">
    <property type="entry name" value="DELTA-AMINOLEVULINIC ACID DEHYDRATASE"/>
    <property type="match status" value="1"/>
</dbReference>
<evidence type="ECO:0000256" key="2">
    <source>
        <dbReference type="ARBA" id="ARBA00008055"/>
    </source>
</evidence>
<evidence type="ECO:0000256" key="5">
    <source>
        <dbReference type="ARBA" id="ARBA00023239"/>
    </source>
</evidence>
<dbReference type="PANTHER" id="PTHR11458:SF0">
    <property type="entry name" value="DELTA-AMINOLEVULINIC ACID DEHYDRATASE"/>
    <property type="match status" value="1"/>
</dbReference>
<keyword evidence="6" id="KW-0627">Porphyrin biosynthesis</keyword>
<name>A0ABV2AS76_9EUKA</name>
<accession>A0ABV2AS76</accession>
<comment type="catalytic activity">
    <reaction evidence="9">
        <text>2 5-aminolevulinate = porphobilinogen + 2 H2O + H(+)</text>
        <dbReference type="Rhea" id="RHEA:24064"/>
        <dbReference type="ChEBI" id="CHEBI:15377"/>
        <dbReference type="ChEBI" id="CHEBI:15378"/>
        <dbReference type="ChEBI" id="CHEBI:58126"/>
        <dbReference type="ChEBI" id="CHEBI:356416"/>
        <dbReference type="EC" id="4.2.1.24"/>
    </reaction>
</comment>
<comment type="pathway">
    <text evidence="1">Porphyrin-containing compound metabolism; protoporphyrin-IX biosynthesis; coproporphyrinogen-III from 5-aminolevulinate: step 1/4.</text>
</comment>
<reference evidence="10 11" key="1">
    <citation type="journal article" date="2024" name="BMC Biol.">
        <title>Comparative genomics of Ascetosporea gives new insight into the evolutionary basis for animal parasitism in Rhizaria.</title>
        <authorList>
            <person name="Hiltunen Thoren M."/>
            <person name="Onut-Brannstrom I."/>
            <person name="Alfjorden A."/>
            <person name="Peckova H."/>
            <person name="Swords F."/>
            <person name="Hooper C."/>
            <person name="Holzer A.S."/>
            <person name="Bass D."/>
            <person name="Burki F."/>
        </authorList>
    </citation>
    <scope>NUCLEOTIDE SEQUENCE [LARGE SCALE GENOMIC DNA]</scope>
    <source>
        <strain evidence="10">20-A016</strain>
    </source>
</reference>
<comment type="caution">
    <text evidence="10">The sequence shown here is derived from an EMBL/GenBank/DDBJ whole genome shotgun (WGS) entry which is preliminary data.</text>
</comment>
<dbReference type="Proteomes" id="UP001439008">
    <property type="component" value="Unassembled WGS sequence"/>
</dbReference>
<evidence type="ECO:0000256" key="8">
    <source>
        <dbReference type="ARBA" id="ARBA00032837"/>
    </source>
</evidence>
<dbReference type="InterPro" id="IPR001731">
    <property type="entry name" value="ALAD"/>
</dbReference>
<comment type="similarity">
    <text evidence="2">Belongs to the ALAD family.</text>
</comment>
<keyword evidence="5" id="KW-0456">Lyase</keyword>
<dbReference type="EC" id="4.2.1.24" evidence="3"/>
<gene>
    <name evidence="10" type="ORF">MHBO_003809</name>
</gene>
<evidence type="ECO:0000256" key="1">
    <source>
        <dbReference type="ARBA" id="ARBA00004694"/>
    </source>
</evidence>
<keyword evidence="4" id="KW-0350">Heme biosynthesis</keyword>
<evidence type="ECO:0000256" key="4">
    <source>
        <dbReference type="ARBA" id="ARBA00023133"/>
    </source>
</evidence>
<keyword evidence="11" id="KW-1185">Reference proteome</keyword>
<dbReference type="SUPFAM" id="SSF51569">
    <property type="entry name" value="Aldolase"/>
    <property type="match status" value="1"/>
</dbReference>
<protein>
    <recommendedName>
        <fullName evidence="3">porphobilinogen synthase</fullName>
        <ecNumber evidence="3">4.2.1.24</ecNumber>
    </recommendedName>
    <alternativeName>
        <fullName evidence="8">Porphobilinogen synthase</fullName>
    </alternativeName>
</protein>
<evidence type="ECO:0000256" key="9">
    <source>
        <dbReference type="ARBA" id="ARBA00047651"/>
    </source>
</evidence>
<dbReference type="Pfam" id="PF00490">
    <property type="entry name" value="ALAD"/>
    <property type="match status" value="1"/>
</dbReference>
<evidence type="ECO:0000313" key="11">
    <source>
        <dbReference type="Proteomes" id="UP001439008"/>
    </source>
</evidence>
<dbReference type="Gene3D" id="3.20.20.70">
    <property type="entry name" value="Aldolase class I"/>
    <property type="match status" value="1"/>
</dbReference>
<dbReference type="EMBL" id="JBDODL010002549">
    <property type="protein sequence ID" value="MES1922301.1"/>
    <property type="molecule type" value="Genomic_DNA"/>
</dbReference>
<organism evidence="10 11">
    <name type="scientific">Bonamia ostreae</name>
    <dbReference type="NCBI Taxonomy" id="126728"/>
    <lineage>
        <taxon>Eukaryota</taxon>
        <taxon>Sar</taxon>
        <taxon>Rhizaria</taxon>
        <taxon>Endomyxa</taxon>
        <taxon>Ascetosporea</taxon>
        <taxon>Haplosporida</taxon>
        <taxon>Bonamia</taxon>
    </lineage>
</organism>
<evidence type="ECO:0000256" key="7">
    <source>
        <dbReference type="ARBA" id="ARBA00025628"/>
    </source>
</evidence>
<evidence type="ECO:0000256" key="3">
    <source>
        <dbReference type="ARBA" id="ARBA00012053"/>
    </source>
</evidence>
<sequence>MMDNRILKIRQTLNQKNLQPIAIMSYSAKFASNLYGPFRSACKSGVAKSISSTKNSGNNSESKNIAKIEICNKIVLKNRKTYQLPSMATNLALKASKRDELEGADFLIVKPASFCRDQFCFISI</sequence>
<dbReference type="SMART" id="SM01004">
    <property type="entry name" value="ALAD"/>
    <property type="match status" value="1"/>
</dbReference>
<evidence type="ECO:0000313" key="10">
    <source>
        <dbReference type="EMBL" id="MES1922301.1"/>
    </source>
</evidence>
<dbReference type="InterPro" id="IPR013785">
    <property type="entry name" value="Aldolase_TIM"/>
</dbReference>
<proteinExistence type="inferred from homology"/>